<reference evidence="1 2" key="1">
    <citation type="submission" date="2019-08" db="EMBL/GenBank/DDBJ databases">
        <title>Bradymonadales sp. TMQ4.</title>
        <authorList>
            <person name="Liang Q."/>
        </authorList>
    </citation>
    <scope>NUCLEOTIDE SEQUENCE [LARGE SCALE GENOMIC DNA]</scope>
    <source>
        <strain evidence="1 2">TMQ4</strain>
    </source>
</reference>
<accession>A0A5C6X282</accession>
<keyword evidence="2" id="KW-1185">Reference proteome</keyword>
<evidence type="ECO:0000313" key="2">
    <source>
        <dbReference type="Proteomes" id="UP000321412"/>
    </source>
</evidence>
<dbReference type="RefSeq" id="WP_146982210.1">
    <property type="nucleotide sequence ID" value="NZ_VOSM01000007.1"/>
</dbReference>
<proteinExistence type="predicted"/>
<evidence type="ECO:0000313" key="1">
    <source>
        <dbReference type="EMBL" id="TXD35932.1"/>
    </source>
</evidence>
<dbReference type="Proteomes" id="UP000321412">
    <property type="component" value="Unassembled WGS sequence"/>
</dbReference>
<gene>
    <name evidence="1" type="ORF">FRC98_14775</name>
</gene>
<dbReference type="EMBL" id="VOSM01000007">
    <property type="protein sequence ID" value="TXD35932.1"/>
    <property type="molecule type" value="Genomic_DNA"/>
</dbReference>
<dbReference type="AlphaFoldDB" id="A0A5C6X282"/>
<protein>
    <submittedName>
        <fullName evidence="1">Uncharacterized protein</fullName>
    </submittedName>
</protein>
<dbReference type="InterPro" id="IPR011990">
    <property type="entry name" value="TPR-like_helical_dom_sf"/>
</dbReference>
<dbReference type="OrthoDB" id="5487257at2"/>
<dbReference type="SUPFAM" id="SSF48452">
    <property type="entry name" value="TPR-like"/>
    <property type="match status" value="1"/>
</dbReference>
<name>A0A5C6X282_9DELT</name>
<sequence length="393" mass="44162">MKDHEGVEGGEVIDPRQWLEVRVESLIERERHEEAVSYLLRLFEGLEEAEARSRCATFLGYLYLVEEDVERSEGWLERAREFEPDDPHLSYALGHVAMERGAPWRAALRFLEAFVEAEEAHDAAEFLRSAALAVRAGGQSAPAVSMLLGALDRDLGNPWILDGLARVYQDDERWLESLEVLKRLGEVVRAATSSLTVRRSPSARYLLRERLIRRSVEVGDVVERAREVNQKLRRQFEVVLDGSQRRGRTGLAPLRFPQALAHLLDVLGEEERGLELTETALRLWAQACHERFGDYLGAESLAAAVHVLVERLHWRKGSTPLAIARAHGCDEDRVGPAARVVAGKLELQLFDTRQLYGELSREERARFEALSRALLFGEGLSQARSTGQSLGGG</sequence>
<dbReference type="Gene3D" id="1.25.40.10">
    <property type="entry name" value="Tetratricopeptide repeat domain"/>
    <property type="match status" value="1"/>
</dbReference>
<organism evidence="1 2">
    <name type="scientific">Lujinxingia vulgaris</name>
    <dbReference type="NCBI Taxonomy" id="2600176"/>
    <lineage>
        <taxon>Bacteria</taxon>
        <taxon>Deltaproteobacteria</taxon>
        <taxon>Bradymonadales</taxon>
        <taxon>Lujinxingiaceae</taxon>
        <taxon>Lujinxingia</taxon>
    </lineage>
</organism>
<comment type="caution">
    <text evidence="1">The sequence shown here is derived from an EMBL/GenBank/DDBJ whole genome shotgun (WGS) entry which is preliminary data.</text>
</comment>